<feature type="domain" description="Peptidase A1" evidence="2">
    <location>
        <begin position="1"/>
        <end position="108"/>
    </location>
</feature>
<dbReference type="PANTHER" id="PTHR47966:SF45">
    <property type="entry name" value="PEPTIDASE A1 DOMAIN-CONTAINING PROTEIN"/>
    <property type="match status" value="1"/>
</dbReference>
<dbReference type="GO" id="GO:0006508">
    <property type="term" value="P:proteolysis"/>
    <property type="evidence" value="ECO:0007669"/>
    <property type="project" value="InterPro"/>
</dbReference>
<dbReference type="InterPro" id="IPR021109">
    <property type="entry name" value="Peptidase_aspartic_dom_sf"/>
</dbReference>
<reference evidence="3 4" key="1">
    <citation type="submission" date="2018-11" db="EMBL/GenBank/DDBJ databases">
        <authorList>
            <consortium name="Pathogen Informatics"/>
        </authorList>
    </citation>
    <scope>NUCLEOTIDE SEQUENCE [LARGE SCALE GENOMIC DNA]</scope>
</reference>
<dbReference type="InterPro" id="IPR001461">
    <property type="entry name" value="Aspartic_peptidase_A1"/>
</dbReference>
<dbReference type="OrthoDB" id="5853681at2759"/>
<accession>A0A3P6S3G2</accession>
<dbReference type="PROSITE" id="PS51767">
    <property type="entry name" value="PEPTIDASE_A1"/>
    <property type="match status" value="1"/>
</dbReference>
<keyword evidence="4" id="KW-1185">Reference proteome</keyword>
<evidence type="ECO:0000259" key="2">
    <source>
        <dbReference type="PROSITE" id="PS51767"/>
    </source>
</evidence>
<dbReference type="EMBL" id="UYRV01015633">
    <property type="protein sequence ID" value="VDK61225.1"/>
    <property type="molecule type" value="Genomic_DNA"/>
</dbReference>
<dbReference type="GO" id="GO:0004190">
    <property type="term" value="F:aspartic-type endopeptidase activity"/>
    <property type="evidence" value="ECO:0007669"/>
    <property type="project" value="InterPro"/>
</dbReference>
<dbReference type="PANTHER" id="PTHR47966">
    <property type="entry name" value="BETA-SITE APP-CLEAVING ENZYME, ISOFORM A-RELATED"/>
    <property type="match status" value="1"/>
</dbReference>
<evidence type="ECO:0000313" key="4">
    <source>
        <dbReference type="Proteomes" id="UP000271889"/>
    </source>
</evidence>
<name>A0A3P6S3G2_CYLGO</name>
<dbReference type="Pfam" id="PF00026">
    <property type="entry name" value="Asp"/>
    <property type="match status" value="1"/>
</dbReference>
<dbReference type="AlphaFoldDB" id="A0A3P6S3G2"/>
<dbReference type="InterPro" id="IPR033121">
    <property type="entry name" value="PEPTIDASE_A1"/>
</dbReference>
<evidence type="ECO:0000256" key="1">
    <source>
        <dbReference type="ARBA" id="ARBA00007447"/>
    </source>
</evidence>
<organism evidence="3 4">
    <name type="scientific">Cylicostephanus goldi</name>
    <name type="common">Nematode worm</name>
    <dbReference type="NCBI Taxonomy" id="71465"/>
    <lineage>
        <taxon>Eukaryota</taxon>
        <taxon>Metazoa</taxon>
        <taxon>Ecdysozoa</taxon>
        <taxon>Nematoda</taxon>
        <taxon>Chromadorea</taxon>
        <taxon>Rhabditida</taxon>
        <taxon>Rhabditina</taxon>
        <taxon>Rhabditomorpha</taxon>
        <taxon>Strongyloidea</taxon>
        <taxon>Strongylidae</taxon>
        <taxon>Cylicostephanus</taxon>
    </lineage>
</organism>
<evidence type="ECO:0000313" key="3">
    <source>
        <dbReference type="EMBL" id="VDK61225.1"/>
    </source>
</evidence>
<sequence>MLELVPFISGPPELVAGIASCAGAEYINGYYEVNCDEVDTIPDLTITYAQVLLHISPDKFITKIEDRCVLALAIQSGAGLGPDVFLGTPLFKQYCISVHFGQSWIGFNEVKGAVPTNSSVR</sequence>
<dbReference type="SUPFAM" id="SSF50630">
    <property type="entry name" value="Acid proteases"/>
    <property type="match status" value="1"/>
</dbReference>
<dbReference type="Gene3D" id="2.40.70.10">
    <property type="entry name" value="Acid Proteases"/>
    <property type="match status" value="1"/>
</dbReference>
<dbReference type="Proteomes" id="UP000271889">
    <property type="component" value="Unassembled WGS sequence"/>
</dbReference>
<dbReference type="GO" id="GO:0005764">
    <property type="term" value="C:lysosome"/>
    <property type="evidence" value="ECO:0007669"/>
    <property type="project" value="TreeGrafter"/>
</dbReference>
<gene>
    <name evidence="3" type="ORF">CGOC_LOCUS5245</name>
</gene>
<comment type="similarity">
    <text evidence="1">Belongs to the peptidase A1 family.</text>
</comment>
<protein>
    <recommendedName>
        <fullName evidence="2">Peptidase A1 domain-containing protein</fullName>
    </recommendedName>
</protein>
<proteinExistence type="inferred from homology"/>